<evidence type="ECO:0000313" key="3">
    <source>
        <dbReference type="EMBL" id="KAE8309522.1"/>
    </source>
</evidence>
<sequence length="57" mass="6633">METTLKEDKTLTKPSSHFQKRRKRGGSKINENMEPFIIWSCLGSLWIMTLFSSLTEV</sequence>
<protein>
    <submittedName>
        <fullName evidence="3">Uncharacterized protein</fullName>
    </submittedName>
</protein>
<accession>A0A5N6VMG1</accession>
<keyword evidence="2" id="KW-1133">Transmembrane helix</keyword>
<reference evidence="4" key="1">
    <citation type="submission" date="2019-04" db="EMBL/GenBank/DDBJ databases">
        <title>Friends and foes A comparative genomics studyof 23 Aspergillus species from section Flavi.</title>
        <authorList>
            <consortium name="DOE Joint Genome Institute"/>
            <person name="Kjaerbolling I."/>
            <person name="Vesth T."/>
            <person name="Frisvad J.C."/>
            <person name="Nybo J.L."/>
            <person name="Theobald S."/>
            <person name="Kildgaard S."/>
            <person name="Isbrandt T."/>
            <person name="Kuo A."/>
            <person name="Sato A."/>
            <person name="Lyhne E.K."/>
            <person name="Kogle M.E."/>
            <person name="Wiebenga A."/>
            <person name="Kun R.S."/>
            <person name="Lubbers R.J."/>
            <person name="Makela M.R."/>
            <person name="Barry K."/>
            <person name="Chovatia M."/>
            <person name="Clum A."/>
            <person name="Daum C."/>
            <person name="Haridas S."/>
            <person name="He G."/>
            <person name="LaButti K."/>
            <person name="Lipzen A."/>
            <person name="Mondo S."/>
            <person name="Riley R."/>
            <person name="Salamov A."/>
            <person name="Simmons B.A."/>
            <person name="Magnuson J.K."/>
            <person name="Henrissat B."/>
            <person name="Mortensen U.H."/>
            <person name="Larsen T.O."/>
            <person name="Devries R.P."/>
            <person name="Grigoriev I.V."/>
            <person name="Machida M."/>
            <person name="Baker S.E."/>
            <person name="Andersen M.R."/>
        </authorList>
    </citation>
    <scope>NUCLEOTIDE SEQUENCE [LARGE SCALE GENOMIC DNA]</scope>
    <source>
        <strain evidence="4">CBS 130015</strain>
    </source>
</reference>
<name>A0A5N6VMG1_9EURO</name>
<dbReference type="Proteomes" id="UP000325433">
    <property type="component" value="Unassembled WGS sequence"/>
</dbReference>
<evidence type="ECO:0000256" key="1">
    <source>
        <dbReference type="SAM" id="MobiDB-lite"/>
    </source>
</evidence>
<evidence type="ECO:0000256" key="2">
    <source>
        <dbReference type="SAM" id="Phobius"/>
    </source>
</evidence>
<feature type="compositionally biased region" description="Basic and acidic residues" evidence="1">
    <location>
        <begin position="1"/>
        <end position="11"/>
    </location>
</feature>
<keyword evidence="2" id="KW-0472">Membrane</keyword>
<evidence type="ECO:0000313" key="4">
    <source>
        <dbReference type="Proteomes" id="UP000325433"/>
    </source>
</evidence>
<dbReference type="EMBL" id="ML738365">
    <property type="protein sequence ID" value="KAE8309522.1"/>
    <property type="molecule type" value="Genomic_DNA"/>
</dbReference>
<proteinExistence type="predicted"/>
<dbReference type="AlphaFoldDB" id="A0A5N6VMG1"/>
<feature type="region of interest" description="Disordered" evidence="1">
    <location>
        <begin position="1"/>
        <end position="26"/>
    </location>
</feature>
<keyword evidence="4" id="KW-1185">Reference proteome</keyword>
<organism evidence="3 4">
    <name type="scientific">Aspergillus transmontanensis</name>
    <dbReference type="NCBI Taxonomy" id="1034304"/>
    <lineage>
        <taxon>Eukaryota</taxon>
        <taxon>Fungi</taxon>
        <taxon>Dikarya</taxon>
        <taxon>Ascomycota</taxon>
        <taxon>Pezizomycotina</taxon>
        <taxon>Eurotiomycetes</taxon>
        <taxon>Eurotiomycetidae</taxon>
        <taxon>Eurotiales</taxon>
        <taxon>Aspergillaceae</taxon>
        <taxon>Aspergillus</taxon>
        <taxon>Aspergillus subgen. Circumdati</taxon>
    </lineage>
</organism>
<feature type="transmembrane region" description="Helical" evidence="2">
    <location>
        <begin position="36"/>
        <end position="54"/>
    </location>
</feature>
<keyword evidence="2" id="KW-0812">Transmembrane</keyword>
<gene>
    <name evidence="3" type="ORF">BDV41DRAFT_547389</name>
</gene>